<name>A0A511YPA7_9FLAO</name>
<sequence>MQNILREEFNILEKSLAKEIEIFTNKTDIPSHITDAVDAVRQIGNIAAHPSKDLNSGEIVPVESGEAEWLIEVIEQLFDFVFIQPEKLEKRKQELNLKLDKLEKPKMK</sequence>
<accession>A0A511YPA7</accession>
<protein>
    <recommendedName>
        <fullName evidence="1">DUF4145 domain-containing protein</fullName>
    </recommendedName>
</protein>
<dbReference type="Pfam" id="PF13643">
    <property type="entry name" value="DUF4145"/>
    <property type="match status" value="1"/>
</dbReference>
<dbReference type="InterPro" id="IPR025285">
    <property type="entry name" value="DUF4145"/>
</dbReference>
<reference evidence="2 3" key="1">
    <citation type="submission" date="2019-07" db="EMBL/GenBank/DDBJ databases">
        <title>Whole genome shotgun sequence of Chryseobacterium hagamense NBRC 105253.</title>
        <authorList>
            <person name="Hosoyama A."/>
            <person name="Uohara A."/>
            <person name="Ohji S."/>
            <person name="Ichikawa N."/>
        </authorList>
    </citation>
    <scope>NUCLEOTIDE SEQUENCE [LARGE SCALE GENOMIC DNA]</scope>
    <source>
        <strain evidence="2 3">NBRC 105253</strain>
    </source>
</reference>
<gene>
    <name evidence="2" type="ORF">CHA01nite_27460</name>
</gene>
<evidence type="ECO:0000313" key="3">
    <source>
        <dbReference type="Proteomes" id="UP000321863"/>
    </source>
</evidence>
<evidence type="ECO:0000313" key="2">
    <source>
        <dbReference type="EMBL" id="GEN77006.1"/>
    </source>
</evidence>
<comment type="caution">
    <text evidence="2">The sequence shown here is derived from an EMBL/GenBank/DDBJ whole genome shotgun (WGS) entry which is preliminary data.</text>
</comment>
<organism evidence="2 3">
    <name type="scientific">Chryseobacterium hagamense</name>
    <dbReference type="NCBI Taxonomy" id="395935"/>
    <lineage>
        <taxon>Bacteria</taxon>
        <taxon>Pseudomonadati</taxon>
        <taxon>Bacteroidota</taxon>
        <taxon>Flavobacteriia</taxon>
        <taxon>Flavobacteriales</taxon>
        <taxon>Weeksellaceae</taxon>
        <taxon>Chryseobacterium group</taxon>
        <taxon>Chryseobacterium</taxon>
    </lineage>
</organism>
<evidence type="ECO:0000259" key="1">
    <source>
        <dbReference type="Pfam" id="PF13643"/>
    </source>
</evidence>
<keyword evidence="3" id="KW-1185">Reference proteome</keyword>
<feature type="domain" description="DUF4145" evidence="1">
    <location>
        <begin position="6"/>
        <end position="74"/>
    </location>
</feature>
<dbReference type="OrthoDB" id="9808624at2"/>
<dbReference type="AlphaFoldDB" id="A0A511YPA7"/>
<dbReference type="EMBL" id="BJYJ01000016">
    <property type="protein sequence ID" value="GEN77006.1"/>
    <property type="molecule type" value="Genomic_DNA"/>
</dbReference>
<proteinExistence type="predicted"/>
<dbReference type="Proteomes" id="UP000321863">
    <property type="component" value="Unassembled WGS sequence"/>
</dbReference>